<keyword evidence="5" id="KW-1185">Reference proteome</keyword>
<reference evidence="4" key="1">
    <citation type="submission" date="2022-08" db="EMBL/GenBank/DDBJ databases">
        <authorList>
            <consortium name="DOE Joint Genome Institute"/>
            <person name="Min B."/>
            <person name="Riley R."/>
            <person name="Sierra-Patev S."/>
            <person name="Naranjo-Ortiz M."/>
            <person name="Looney B."/>
            <person name="Konkel Z."/>
            <person name="Slot J.C."/>
            <person name="Sakamoto Y."/>
            <person name="Steenwyk J.L."/>
            <person name="Rokas A."/>
            <person name="Carro J."/>
            <person name="Camarero S."/>
            <person name="Ferreira P."/>
            <person name="Molpeceres G."/>
            <person name="Ruiz-Duenas F.J."/>
            <person name="Serrano A."/>
            <person name="Henrissat B."/>
            <person name="Drula E."/>
            <person name="Hughes K.W."/>
            <person name="Mata J.L."/>
            <person name="Ishikawa N.K."/>
            <person name="Vargas-Isla R."/>
            <person name="Ushijima S."/>
            <person name="Smith C.A."/>
            <person name="Ahrendt S."/>
            <person name="Andreopoulos W."/>
            <person name="He G."/>
            <person name="Labutti K."/>
            <person name="Lipzen A."/>
            <person name="Ng V."/>
            <person name="Sandor L."/>
            <person name="Barry K."/>
            <person name="Martinez A.T."/>
            <person name="Xiao Y."/>
            <person name="Gibbons J.G."/>
            <person name="Terashima K."/>
            <person name="Hibbett D.S."/>
            <person name="Grigoriev I.V."/>
        </authorList>
    </citation>
    <scope>NUCLEOTIDE SEQUENCE</scope>
    <source>
        <strain evidence="4">TFB9207</strain>
    </source>
</reference>
<feature type="region of interest" description="Disordered" evidence="1">
    <location>
        <begin position="115"/>
        <end position="147"/>
    </location>
</feature>
<organism evidence="4 5">
    <name type="scientific">Lentinula raphanica</name>
    <dbReference type="NCBI Taxonomy" id="153919"/>
    <lineage>
        <taxon>Eukaryota</taxon>
        <taxon>Fungi</taxon>
        <taxon>Dikarya</taxon>
        <taxon>Basidiomycota</taxon>
        <taxon>Agaricomycotina</taxon>
        <taxon>Agaricomycetes</taxon>
        <taxon>Agaricomycetidae</taxon>
        <taxon>Agaricales</taxon>
        <taxon>Marasmiineae</taxon>
        <taxon>Omphalotaceae</taxon>
        <taxon>Lentinula</taxon>
    </lineage>
</organism>
<feature type="compositionally biased region" description="Low complexity" evidence="1">
    <location>
        <begin position="124"/>
        <end position="147"/>
    </location>
</feature>
<name>A0AA38UJW5_9AGAR</name>
<protein>
    <recommendedName>
        <fullName evidence="6">Mid2 domain-containing protein</fullName>
    </recommendedName>
</protein>
<dbReference type="AlphaFoldDB" id="A0AA38UJW5"/>
<keyword evidence="3" id="KW-0732">Signal</keyword>
<feature type="region of interest" description="Disordered" evidence="1">
    <location>
        <begin position="277"/>
        <end position="318"/>
    </location>
</feature>
<keyword evidence="2" id="KW-0472">Membrane</keyword>
<feature type="signal peptide" evidence="3">
    <location>
        <begin position="1"/>
        <end position="20"/>
    </location>
</feature>
<sequence length="398" mass="42565">MHAIVHVTLLICIWSIATFAFNITIEENPSVFADIPLSWTRASNDPDSFWFNELQYASDGTLLKVLSLQVDGTSSPNGSMTFVFIRTGAHLIQAIDGNTNAAFFNSSTPITAVANNSSDSGSCSPVTSTVTASSSPTGSGSNNLNSGTAHNNNESVVIGATIGTIVPLTIIAAIIAVLCIQRRAKRSDASSLSSRLPKDTGPSPFSSALASLTDSRPNPNGTITPFVALPNSHTPTPSKLRPAMHPNHPSTIASFYPPPPSSFGEKMVVRPSPTALASPIITSHPDDTSTEQSQSSRSQVSHPRTPGTSVSEPPLTQRQQVLEEEAGRLRLQIMSMVNSALSSNQLPNEQNVQIENRQMAAEMERMRAQIEMLEQDRDSSWARGLSDEPPSYLTSIGR</sequence>
<feature type="chain" id="PRO_5041354786" description="Mid2 domain-containing protein" evidence="3">
    <location>
        <begin position="21"/>
        <end position="398"/>
    </location>
</feature>
<gene>
    <name evidence="4" type="ORF">F5878DRAFT_721041</name>
</gene>
<proteinExistence type="predicted"/>
<feature type="compositionally biased region" description="Low complexity" evidence="1">
    <location>
        <begin position="290"/>
        <end position="301"/>
    </location>
</feature>
<evidence type="ECO:0000256" key="2">
    <source>
        <dbReference type="SAM" id="Phobius"/>
    </source>
</evidence>
<evidence type="ECO:0008006" key="6">
    <source>
        <dbReference type="Google" id="ProtNLM"/>
    </source>
</evidence>
<evidence type="ECO:0000313" key="5">
    <source>
        <dbReference type="Proteomes" id="UP001163846"/>
    </source>
</evidence>
<evidence type="ECO:0000256" key="1">
    <source>
        <dbReference type="SAM" id="MobiDB-lite"/>
    </source>
</evidence>
<dbReference type="Proteomes" id="UP001163846">
    <property type="component" value="Unassembled WGS sequence"/>
</dbReference>
<evidence type="ECO:0000256" key="3">
    <source>
        <dbReference type="SAM" id="SignalP"/>
    </source>
</evidence>
<dbReference type="EMBL" id="MU805963">
    <property type="protein sequence ID" value="KAJ3843989.1"/>
    <property type="molecule type" value="Genomic_DNA"/>
</dbReference>
<evidence type="ECO:0000313" key="4">
    <source>
        <dbReference type="EMBL" id="KAJ3843989.1"/>
    </source>
</evidence>
<feature type="region of interest" description="Disordered" evidence="1">
    <location>
        <begin position="375"/>
        <end position="398"/>
    </location>
</feature>
<feature type="compositionally biased region" description="Polar residues" evidence="1">
    <location>
        <begin position="306"/>
        <end position="318"/>
    </location>
</feature>
<keyword evidence="2" id="KW-0812">Transmembrane</keyword>
<comment type="caution">
    <text evidence="4">The sequence shown here is derived from an EMBL/GenBank/DDBJ whole genome shotgun (WGS) entry which is preliminary data.</text>
</comment>
<feature type="region of interest" description="Disordered" evidence="1">
    <location>
        <begin position="188"/>
        <end position="248"/>
    </location>
</feature>
<feature type="transmembrane region" description="Helical" evidence="2">
    <location>
        <begin position="156"/>
        <end position="180"/>
    </location>
</feature>
<accession>A0AA38UJW5</accession>
<keyword evidence="2" id="KW-1133">Transmembrane helix</keyword>
<feature type="compositionally biased region" description="Polar residues" evidence="1">
    <location>
        <begin position="203"/>
        <end position="223"/>
    </location>
</feature>